<dbReference type="EMBL" id="JASBWV010000002">
    <property type="protein sequence ID" value="KAJ9127572.1"/>
    <property type="molecule type" value="Genomic_DNA"/>
</dbReference>
<protein>
    <submittedName>
        <fullName evidence="1">Uncharacterized protein</fullName>
    </submittedName>
</protein>
<evidence type="ECO:0000313" key="1">
    <source>
        <dbReference type="EMBL" id="KAJ9127572.1"/>
    </source>
</evidence>
<evidence type="ECO:0000313" key="2">
    <source>
        <dbReference type="Proteomes" id="UP001234202"/>
    </source>
</evidence>
<dbReference type="Proteomes" id="UP001234202">
    <property type="component" value="Unassembled WGS sequence"/>
</dbReference>
<reference evidence="1" key="1">
    <citation type="submission" date="2023-04" db="EMBL/GenBank/DDBJ databases">
        <title>Draft Genome sequencing of Naganishia species isolated from polar environments using Oxford Nanopore Technology.</title>
        <authorList>
            <person name="Leo P."/>
            <person name="Venkateswaran K."/>
        </authorList>
    </citation>
    <scope>NUCLEOTIDE SEQUENCE</scope>
    <source>
        <strain evidence="1">DBVPG 5303</strain>
    </source>
</reference>
<accession>A0ACC2XWE1</accession>
<name>A0ACC2XWE1_9TREE</name>
<sequence>MDVNDTRHAAFDQRAAATRRMPAEDFGEEDVDAFIAENQGSRHGPGEGRDKHPRLRLAASFFLFGVLNNILYVIILSAALDLVPATTPKGLVAFFNIFPSLITKLLWPYLVPGAVQYKRRILVCTAASWVGMITISTCNSTALRLLGIGIASFSSGFGEMTFLQLTTTLPTPLLSRDAIGAWSSGTGGAGIGGAGLWWILRVLGVKRGLAIASFLPFAFPVVFFFLLPAFDRLGGHAALEHGEDDDYTGATVSHYSVPGQPIFAVDDDDDDDDDLSVHTARKVTSPAVPLRETVLSTQEKVELAKPLLVKYMLPLFLVYAFEYIINTGVAPTLAFPPPSSGIWSKVFKSIRDYYPFWSLTSCQAVILTLLSLQASHYIFSSSDARPHQHQSSHDADSVSWWSWVIGWLHNTSSTSTTGSAGATKHVTDRAISVVFLLVCLEGLMGGTGYCMTYYHIGREGDEQGREDGHHHAVNEYERVAAGAHAEFTSGESHSAAEQRTKRKARKEFRIAAAGAADSLGSGE</sequence>
<organism evidence="1 2">
    <name type="scientific">Naganishia onofrii</name>
    <dbReference type="NCBI Taxonomy" id="1851511"/>
    <lineage>
        <taxon>Eukaryota</taxon>
        <taxon>Fungi</taxon>
        <taxon>Dikarya</taxon>
        <taxon>Basidiomycota</taxon>
        <taxon>Agaricomycotina</taxon>
        <taxon>Tremellomycetes</taxon>
        <taxon>Filobasidiales</taxon>
        <taxon>Filobasidiaceae</taxon>
        <taxon>Naganishia</taxon>
    </lineage>
</organism>
<gene>
    <name evidence="1" type="ORF">QFC24_000981</name>
</gene>
<proteinExistence type="predicted"/>
<keyword evidence="2" id="KW-1185">Reference proteome</keyword>
<comment type="caution">
    <text evidence="1">The sequence shown here is derived from an EMBL/GenBank/DDBJ whole genome shotgun (WGS) entry which is preliminary data.</text>
</comment>